<comment type="caution">
    <text evidence="2">The sequence shown here is derived from an EMBL/GenBank/DDBJ whole genome shotgun (WGS) entry which is preliminary data.</text>
</comment>
<evidence type="ECO:0000313" key="3">
    <source>
        <dbReference type="Proteomes" id="UP000176951"/>
    </source>
</evidence>
<proteinExistence type="predicted"/>
<reference evidence="2 3" key="1">
    <citation type="journal article" date="2016" name="Nat. Commun.">
        <title>Thousands of microbial genomes shed light on interconnected biogeochemical processes in an aquifer system.</title>
        <authorList>
            <person name="Anantharaman K."/>
            <person name="Brown C.T."/>
            <person name="Hug L.A."/>
            <person name="Sharon I."/>
            <person name="Castelle C.J."/>
            <person name="Probst A.J."/>
            <person name="Thomas B.C."/>
            <person name="Singh A."/>
            <person name="Wilkins M.J."/>
            <person name="Karaoz U."/>
            <person name="Brodie E.L."/>
            <person name="Williams K.H."/>
            <person name="Hubbard S.S."/>
            <person name="Banfield J.F."/>
        </authorList>
    </citation>
    <scope>NUCLEOTIDE SEQUENCE [LARGE SCALE GENOMIC DNA]</scope>
</reference>
<evidence type="ECO:0000256" key="1">
    <source>
        <dbReference type="SAM" id="Phobius"/>
    </source>
</evidence>
<keyword evidence="1" id="KW-1133">Transmembrane helix</keyword>
<organism evidence="2 3">
    <name type="scientific">Candidatus Terrybacteria bacterium RIFCSPLOWO2_01_FULL_40_23</name>
    <dbReference type="NCBI Taxonomy" id="1802366"/>
    <lineage>
        <taxon>Bacteria</taxon>
        <taxon>Candidatus Terryibacteriota</taxon>
    </lineage>
</organism>
<dbReference type="Proteomes" id="UP000176951">
    <property type="component" value="Unassembled WGS sequence"/>
</dbReference>
<gene>
    <name evidence="2" type="ORF">A3A97_02095</name>
</gene>
<feature type="transmembrane region" description="Helical" evidence="1">
    <location>
        <begin position="14"/>
        <end position="33"/>
    </location>
</feature>
<keyword evidence="1" id="KW-0472">Membrane</keyword>
<sequence length="170" mass="19007">MKNQRQKGATIIEFIIYIAVLSLLSGVTVSFLARMMHSYALIRIDKNFSQNAALIFERVFNETRHGRLIYTPTTTASQLSVRTSLNPPSDETFTYVDYYLDNGVVWEKREGNAAVSLTGANVVVSNFDVNRFYSGAAEGVRINLTLTTPVQNSTLSRTFSWTSSSTLRGF</sequence>
<accession>A0A1G2PSW1</accession>
<dbReference type="AlphaFoldDB" id="A0A1G2PSW1"/>
<evidence type="ECO:0000313" key="2">
    <source>
        <dbReference type="EMBL" id="OHA50691.1"/>
    </source>
</evidence>
<keyword evidence="1" id="KW-0812">Transmembrane</keyword>
<protein>
    <submittedName>
        <fullName evidence="2">Uncharacterized protein</fullName>
    </submittedName>
</protein>
<name>A0A1G2PSW1_9BACT</name>
<dbReference type="EMBL" id="MHSW01000031">
    <property type="protein sequence ID" value="OHA50691.1"/>
    <property type="molecule type" value="Genomic_DNA"/>
</dbReference>